<comment type="caution">
    <text evidence="1">The sequence shown here is derived from an EMBL/GenBank/DDBJ whole genome shotgun (WGS) entry which is preliminary data.</text>
</comment>
<evidence type="ECO:0000313" key="2">
    <source>
        <dbReference type="Proteomes" id="UP000070366"/>
    </source>
</evidence>
<sequence length="69" mass="7592">MESIVMIIGMIAAFLAGAYVRKPFAFVRKEGRETIEAEPEKEAGKLPISEQLANMLSYDGRPQNGGFSE</sequence>
<dbReference type="KEGG" id="cmiu:B1H56_00015"/>
<dbReference type="Proteomes" id="UP000070366">
    <property type="component" value="Unassembled WGS sequence"/>
</dbReference>
<organism evidence="1 2">
    <name type="scientific">Christensenella minuta</name>
    <dbReference type="NCBI Taxonomy" id="626937"/>
    <lineage>
        <taxon>Bacteria</taxon>
        <taxon>Bacillati</taxon>
        <taxon>Bacillota</taxon>
        <taxon>Clostridia</taxon>
        <taxon>Christensenellales</taxon>
        <taxon>Christensenellaceae</taxon>
        <taxon>Christensenella</taxon>
    </lineage>
</organism>
<reference evidence="1 2" key="1">
    <citation type="submission" date="2016-02" db="EMBL/GenBank/DDBJ databases">
        <authorList>
            <person name="Wen L."/>
            <person name="He K."/>
            <person name="Yang H."/>
        </authorList>
    </citation>
    <scope>NUCLEOTIDE SEQUENCE [LARGE SCALE GENOMIC DNA]</scope>
    <source>
        <strain evidence="1 2">DSM 22607</strain>
    </source>
</reference>
<keyword evidence="2" id="KW-1185">Reference proteome</keyword>
<dbReference type="AlphaFoldDB" id="A0A136Q8R9"/>
<dbReference type="RefSeq" id="WP_066523447.1">
    <property type="nucleotide sequence ID" value="NZ_CABMOF010000019.1"/>
</dbReference>
<dbReference type="STRING" id="626937.HMPREF3293_00105"/>
<dbReference type="OrthoDB" id="9983386at2"/>
<gene>
    <name evidence="1" type="ORF">HMPREF3293_00105</name>
</gene>
<proteinExistence type="predicted"/>
<accession>A0A136Q8R9</accession>
<evidence type="ECO:0000313" key="1">
    <source>
        <dbReference type="EMBL" id="KXK67038.1"/>
    </source>
</evidence>
<dbReference type="EMBL" id="LSZW01000005">
    <property type="protein sequence ID" value="KXK67038.1"/>
    <property type="molecule type" value="Genomic_DNA"/>
</dbReference>
<name>A0A136Q8R9_9FIRM</name>
<protein>
    <submittedName>
        <fullName evidence="1">Uncharacterized protein</fullName>
    </submittedName>
</protein>